<evidence type="ECO:0000256" key="1">
    <source>
        <dbReference type="SAM" id="MobiDB-lite"/>
    </source>
</evidence>
<accession>A0ABN7VD51</accession>
<evidence type="ECO:0000313" key="2">
    <source>
        <dbReference type="EMBL" id="CAG8759445.1"/>
    </source>
</evidence>
<gene>
    <name evidence="2" type="ORF">GMARGA_LOCUS17304</name>
</gene>
<organism evidence="2 3">
    <name type="scientific">Gigaspora margarita</name>
    <dbReference type="NCBI Taxonomy" id="4874"/>
    <lineage>
        <taxon>Eukaryota</taxon>
        <taxon>Fungi</taxon>
        <taxon>Fungi incertae sedis</taxon>
        <taxon>Mucoromycota</taxon>
        <taxon>Glomeromycotina</taxon>
        <taxon>Glomeromycetes</taxon>
        <taxon>Diversisporales</taxon>
        <taxon>Gigasporaceae</taxon>
        <taxon>Gigaspora</taxon>
    </lineage>
</organism>
<comment type="caution">
    <text evidence="2">The sequence shown here is derived from an EMBL/GenBank/DDBJ whole genome shotgun (WGS) entry which is preliminary data.</text>
</comment>
<reference evidence="2 3" key="1">
    <citation type="submission" date="2021-06" db="EMBL/GenBank/DDBJ databases">
        <authorList>
            <person name="Kallberg Y."/>
            <person name="Tangrot J."/>
            <person name="Rosling A."/>
        </authorList>
    </citation>
    <scope>NUCLEOTIDE SEQUENCE [LARGE SCALE GENOMIC DNA]</scope>
    <source>
        <strain evidence="2 3">120-4 pot B 10/14</strain>
    </source>
</reference>
<name>A0ABN7VD51_GIGMA</name>
<protein>
    <submittedName>
        <fullName evidence="2">39540_t:CDS:1</fullName>
    </submittedName>
</protein>
<sequence length="202" mass="24135">MIVNKKERKHCQDEFNETENNVNGRYLGEEEYEKCKNVVLFCKAKFERTEQGFLHFYNYLQFNNKITMQIVKSIFNKDKGIIFPQGILPKGASKENFDYIEKLFKKCKIHHYLSKGKYCKCNFFNLNDLKNCKICTIECCRQQRKKQLNEEGSENYEKQKAIIDNNYSYKDVITNRSKWPTSFASTPQNLEKQHEMKKNSKK</sequence>
<keyword evidence="3" id="KW-1185">Reference proteome</keyword>
<feature type="compositionally biased region" description="Basic and acidic residues" evidence="1">
    <location>
        <begin position="191"/>
        <end position="202"/>
    </location>
</feature>
<feature type="region of interest" description="Disordered" evidence="1">
    <location>
        <begin position="179"/>
        <end position="202"/>
    </location>
</feature>
<dbReference type="Proteomes" id="UP000789901">
    <property type="component" value="Unassembled WGS sequence"/>
</dbReference>
<feature type="compositionally biased region" description="Polar residues" evidence="1">
    <location>
        <begin position="179"/>
        <end position="190"/>
    </location>
</feature>
<evidence type="ECO:0000313" key="3">
    <source>
        <dbReference type="Proteomes" id="UP000789901"/>
    </source>
</evidence>
<proteinExistence type="predicted"/>
<dbReference type="EMBL" id="CAJVQB010013024">
    <property type="protein sequence ID" value="CAG8759445.1"/>
    <property type="molecule type" value="Genomic_DNA"/>
</dbReference>